<dbReference type="OrthoDB" id="8764943at2"/>
<gene>
    <name evidence="5" type="ORF">SAMN05421824_1689</name>
</gene>
<dbReference type="Gene3D" id="2.40.170.20">
    <property type="entry name" value="TonB-dependent receptor, beta-barrel domain"/>
    <property type="match status" value="1"/>
</dbReference>
<accession>A0A1H9G5T2</accession>
<dbReference type="InterPro" id="IPR008969">
    <property type="entry name" value="CarboxyPept-like_regulatory"/>
</dbReference>
<keyword evidence="2" id="KW-0472">Membrane</keyword>
<dbReference type="Pfam" id="PF13715">
    <property type="entry name" value="CarbopepD_reg_2"/>
    <property type="match status" value="1"/>
</dbReference>
<sequence length="808" mass="92803">MNIKPTFLLLVFISFFGFSQQYTIEGIVKDDKNAPIIYANVVLEDDTNTDIKTGVITNANGFFKLENLKPSTYNLRISFLGYESFLSKINLNGNVNLQTIILTEQTETLEGVVVTAKRPTIKRLVDRIVFNVENSTLSNSNVLDVLKHTPGVIVSNGSISVKNASPVVYINDRRVYLSADEVMELLEATPANNIKSIEVITNPPAKYDAEGGAVLNIQTSKNIIAGYHGSVFGNYNQGFQFPKFSLGTSHFFKSKKLSAFVNYNINPRKDFRNNKEEINFIDNNAISSTWETDYNRDRESSNQNITGTIIYDFDNSNSLSFSANTLIAPRRNSREKVNSLTEVFNANKVLDSSFRTLNNLVSEKFNLAFSLGYIHKFKREGEQLSIDVHYTDYDFSEFQNVDTGYFLPNASTSFRDNRFQTFSGQDIGLMTGQIDYKLPSEDGSLLEFGLKAVGINSDNILDQFIFDNGVRREDINNSDVFIYNEKNYAAYTSFEKDWERWSIKAGLRVEVTETEGESQLTQQTNINNYTNLFPSFYLLNRLKNDDEIYFSYNKRINRPRYRELNPFKFFKNDNSFISGDPGLLPEIDDSVILGYTINNTYTFEAYYRYEKNPILELPVQDNENRLLKYIFTNIDHNQSYGLDFTTYTGVSKHWSLYVLSSLFFYENNFFAIGTNNELQSNERWSVYANVVNYFNFLKDNSLTADIGIDYISPVFIGPSDISGRLGVDINFNKTFWDNRASLNIGVRDLLNTRNFSQSTKYLNQDWLVDTNLENRLFVLGFNYKFGNYRLTAKQKTVDLSERDRLEQE</sequence>
<dbReference type="AlphaFoldDB" id="A0A1H9G5T2"/>
<evidence type="ECO:0000313" key="6">
    <source>
        <dbReference type="Proteomes" id="UP000198999"/>
    </source>
</evidence>
<dbReference type="PANTHER" id="PTHR40980:SF4">
    <property type="entry name" value="TONB-DEPENDENT RECEPTOR-LIKE BETA-BARREL DOMAIN-CONTAINING PROTEIN"/>
    <property type="match status" value="1"/>
</dbReference>
<dbReference type="Pfam" id="PF14905">
    <property type="entry name" value="OMP_b-brl_3"/>
    <property type="match status" value="1"/>
</dbReference>
<keyword evidence="3" id="KW-0998">Cell outer membrane</keyword>
<name>A0A1H9G5T2_9FLAO</name>
<dbReference type="InterPro" id="IPR036942">
    <property type="entry name" value="Beta-barrel_TonB_sf"/>
</dbReference>
<evidence type="ECO:0000259" key="4">
    <source>
        <dbReference type="Pfam" id="PF14905"/>
    </source>
</evidence>
<dbReference type="SUPFAM" id="SSF56935">
    <property type="entry name" value="Porins"/>
    <property type="match status" value="1"/>
</dbReference>
<dbReference type="PANTHER" id="PTHR40980">
    <property type="entry name" value="PLUG DOMAIN-CONTAINING PROTEIN"/>
    <property type="match status" value="1"/>
</dbReference>
<evidence type="ECO:0000256" key="2">
    <source>
        <dbReference type="ARBA" id="ARBA00023136"/>
    </source>
</evidence>
<feature type="domain" description="Outer membrane protein beta-barrel" evidence="4">
    <location>
        <begin position="375"/>
        <end position="783"/>
    </location>
</feature>
<dbReference type="SUPFAM" id="SSF49464">
    <property type="entry name" value="Carboxypeptidase regulatory domain-like"/>
    <property type="match status" value="1"/>
</dbReference>
<dbReference type="Proteomes" id="UP000198999">
    <property type="component" value="Unassembled WGS sequence"/>
</dbReference>
<evidence type="ECO:0000256" key="1">
    <source>
        <dbReference type="ARBA" id="ARBA00004442"/>
    </source>
</evidence>
<dbReference type="InterPro" id="IPR041700">
    <property type="entry name" value="OMP_b-brl_3"/>
</dbReference>
<dbReference type="EMBL" id="FOFN01000002">
    <property type="protein sequence ID" value="SEQ45393.1"/>
    <property type="molecule type" value="Genomic_DNA"/>
</dbReference>
<keyword evidence="5" id="KW-0675">Receptor</keyword>
<proteinExistence type="predicted"/>
<dbReference type="Gene3D" id="2.60.40.1120">
    <property type="entry name" value="Carboxypeptidase-like, regulatory domain"/>
    <property type="match status" value="1"/>
</dbReference>
<dbReference type="STRING" id="419940.SAMN05421824_1689"/>
<organism evidence="5 6">
    <name type="scientific">Hyunsoonleella jejuensis</name>
    <dbReference type="NCBI Taxonomy" id="419940"/>
    <lineage>
        <taxon>Bacteria</taxon>
        <taxon>Pseudomonadati</taxon>
        <taxon>Bacteroidota</taxon>
        <taxon>Flavobacteriia</taxon>
        <taxon>Flavobacteriales</taxon>
        <taxon>Flavobacteriaceae</taxon>
    </lineage>
</organism>
<dbReference type="GO" id="GO:0009279">
    <property type="term" value="C:cell outer membrane"/>
    <property type="evidence" value="ECO:0007669"/>
    <property type="project" value="UniProtKB-SubCell"/>
</dbReference>
<evidence type="ECO:0000313" key="5">
    <source>
        <dbReference type="EMBL" id="SEQ45393.1"/>
    </source>
</evidence>
<dbReference type="RefSeq" id="WP_092578474.1">
    <property type="nucleotide sequence ID" value="NZ_FOFN01000002.1"/>
</dbReference>
<evidence type="ECO:0000256" key="3">
    <source>
        <dbReference type="ARBA" id="ARBA00023237"/>
    </source>
</evidence>
<protein>
    <submittedName>
        <fullName evidence="5">Outer membrane receptor proteins, mostly Fe transport</fullName>
    </submittedName>
</protein>
<keyword evidence="6" id="KW-1185">Reference proteome</keyword>
<comment type="subcellular location">
    <subcellularLocation>
        <location evidence="1">Cell outer membrane</location>
    </subcellularLocation>
</comment>
<reference evidence="5 6" key="1">
    <citation type="submission" date="2016-10" db="EMBL/GenBank/DDBJ databases">
        <authorList>
            <person name="de Groot N.N."/>
        </authorList>
    </citation>
    <scope>NUCLEOTIDE SEQUENCE [LARGE SCALE GENOMIC DNA]</scope>
    <source>
        <strain evidence="5 6">DSM 21035</strain>
    </source>
</reference>